<comment type="caution">
    <text evidence="2">The sequence shown here is derived from an EMBL/GenBank/DDBJ whole genome shotgun (WGS) entry which is preliminary data.</text>
</comment>
<sequence>MLEQITTAAIVIIGNEILSGKVKDENSYYLCRELRDLGVEVRSVVTIPDDTETIGNVVRQASEKYTWVFTSGGIGPTHDDLTVPSIAAGFQTPLIRSEKLVKLISGYYGKEVNEAHLRMAMIPEGSELLFDESKRVSQILFHNILIFPGIPRLLQRRFQTFRERFRNNPIYLHQIFLNCDEGQIAHLLDQTLATYPELQLGSYPRTKEEEEHKVKLTLESREALYLQEAANYLLERIPPQFILRNESPT</sequence>
<accession>A0A2D6YGP4</accession>
<dbReference type="InterPro" id="IPR001453">
    <property type="entry name" value="MoaB/Mog_dom"/>
</dbReference>
<dbReference type="InterPro" id="IPR050101">
    <property type="entry name" value="CinA"/>
</dbReference>
<organism evidence="2 3">
    <name type="scientific">SAR324 cluster bacterium</name>
    <dbReference type="NCBI Taxonomy" id="2024889"/>
    <lineage>
        <taxon>Bacteria</taxon>
        <taxon>Deltaproteobacteria</taxon>
        <taxon>SAR324 cluster</taxon>
    </lineage>
</organism>
<dbReference type="InterPro" id="IPR036425">
    <property type="entry name" value="MoaB/Mog-like_dom_sf"/>
</dbReference>
<evidence type="ECO:0000259" key="1">
    <source>
        <dbReference type="SMART" id="SM00852"/>
    </source>
</evidence>
<dbReference type="Gene3D" id="3.40.980.10">
    <property type="entry name" value="MoaB/Mog-like domain"/>
    <property type="match status" value="1"/>
</dbReference>
<gene>
    <name evidence="2" type="ORF">CMN54_02640</name>
</gene>
<dbReference type="AlphaFoldDB" id="A0A2D6YGP4"/>
<name>A0A2D6YGP4_9DELT</name>
<dbReference type="InterPro" id="IPR056596">
    <property type="entry name" value="FLAD1_M"/>
</dbReference>
<protein>
    <recommendedName>
        <fullName evidence="1">MoaB/Mog domain-containing protein</fullName>
    </recommendedName>
</protein>
<dbReference type="CDD" id="cd00885">
    <property type="entry name" value="cinA"/>
    <property type="match status" value="1"/>
</dbReference>
<dbReference type="PANTHER" id="PTHR13939">
    <property type="entry name" value="NICOTINAMIDE-NUCLEOTIDE AMIDOHYDROLASE PNCC"/>
    <property type="match status" value="1"/>
</dbReference>
<dbReference type="EMBL" id="NZEX01000025">
    <property type="protein sequence ID" value="MAH62351.1"/>
    <property type="molecule type" value="Genomic_DNA"/>
</dbReference>
<dbReference type="SMART" id="SM00852">
    <property type="entry name" value="MoCF_biosynth"/>
    <property type="match status" value="1"/>
</dbReference>
<feature type="domain" description="MoaB/Mog" evidence="1">
    <location>
        <begin position="9"/>
        <end position="168"/>
    </location>
</feature>
<evidence type="ECO:0000313" key="2">
    <source>
        <dbReference type="EMBL" id="MAH62351.1"/>
    </source>
</evidence>
<dbReference type="PANTHER" id="PTHR13939:SF0">
    <property type="entry name" value="NMN AMIDOHYDROLASE-LIKE PROTEIN YFAY"/>
    <property type="match status" value="1"/>
</dbReference>
<dbReference type="SUPFAM" id="SSF53218">
    <property type="entry name" value="Molybdenum cofactor biosynthesis proteins"/>
    <property type="match status" value="1"/>
</dbReference>
<reference evidence="3" key="1">
    <citation type="submission" date="2017-09" db="EMBL/GenBank/DDBJ databases">
        <title>The Reconstruction of 2,631 Draft Metagenome-Assembled Genomes from the Global Oceans.</title>
        <authorList>
            <person name="Tully B.J."/>
            <person name="Graham E.D."/>
            <person name="Heidelberg J.F."/>
        </authorList>
    </citation>
    <scope>NUCLEOTIDE SEQUENCE [LARGE SCALE GENOMIC DNA]</scope>
</reference>
<dbReference type="Proteomes" id="UP000226525">
    <property type="component" value="Unassembled WGS sequence"/>
</dbReference>
<evidence type="ECO:0000313" key="3">
    <source>
        <dbReference type="Proteomes" id="UP000226525"/>
    </source>
</evidence>
<proteinExistence type="predicted"/>
<dbReference type="Pfam" id="PF00994">
    <property type="entry name" value="MoCF_biosynth"/>
    <property type="match status" value="1"/>
</dbReference>
<dbReference type="Pfam" id="PF24102">
    <property type="entry name" value="FLAD1_M"/>
    <property type="match status" value="1"/>
</dbReference>